<evidence type="ECO:0000313" key="3">
    <source>
        <dbReference type="Proteomes" id="UP000297729"/>
    </source>
</evidence>
<organism evidence="2 3">
    <name type="scientific">Duganella callida</name>
    <dbReference type="NCBI Taxonomy" id="2561932"/>
    <lineage>
        <taxon>Bacteria</taxon>
        <taxon>Pseudomonadati</taxon>
        <taxon>Pseudomonadota</taxon>
        <taxon>Betaproteobacteria</taxon>
        <taxon>Burkholderiales</taxon>
        <taxon>Oxalobacteraceae</taxon>
        <taxon>Telluria group</taxon>
        <taxon>Duganella</taxon>
    </lineage>
</organism>
<name>A0A4Y9SM48_9BURK</name>
<dbReference type="OrthoDB" id="8781669at2"/>
<keyword evidence="3" id="KW-1185">Reference proteome</keyword>
<sequence length="123" mass="12674">MQKLLQYRRLHGLIVTVAILLNLCAPAISQAVTALAGDPLALEICSISSATSSENRRAPADLAQHALKHCAMCAVHSGGAAPSAGTGPTAISSSQMLPMGFCASLPPGPRLDDAADSNCRRRP</sequence>
<accession>A0A4Y9SM48</accession>
<protein>
    <submittedName>
        <fullName evidence="2">DUF2946 domain-containing protein</fullName>
    </submittedName>
</protein>
<evidence type="ECO:0000313" key="2">
    <source>
        <dbReference type="EMBL" id="TFW23265.1"/>
    </source>
</evidence>
<reference evidence="2 3" key="1">
    <citation type="submission" date="2019-03" db="EMBL/GenBank/DDBJ databases">
        <title>Draft Genome Sequence of Duganella callidus sp. nov., a Novel Duganella Species Isolated from Cultivated Soil.</title>
        <authorList>
            <person name="Raths R."/>
            <person name="Peta V."/>
            <person name="Bucking H."/>
        </authorList>
    </citation>
    <scope>NUCLEOTIDE SEQUENCE [LARGE SCALE GENOMIC DNA]</scope>
    <source>
        <strain evidence="2 3">DN04</strain>
    </source>
</reference>
<feature type="region of interest" description="Disordered" evidence="1">
    <location>
        <begin position="104"/>
        <end position="123"/>
    </location>
</feature>
<evidence type="ECO:0000256" key="1">
    <source>
        <dbReference type="SAM" id="MobiDB-lite"/>
    </source>
</evidence>
<comment type="caution">
    <text evidence="2">The sequence shown here is derived from an EMBL/GenBank/DDBJ whole genome shotgun (WGS) entry which is preliminary data.</text>
</comment>
<dbReference type="RefSeq" id="WP_135201680.1">
    <property type="nucleotide sequence ID" value="NZ_SPVG01000109.1"/>
</dbReference>
<dbReference type="Proteomes" id="UP000297729">
    <property type="component" value="Unassembled WGS sequence"/>
</dbReference>
<dbReference type="AlphaFoldDB" id="A0A4Y9SM48"/>
<dbReference type="Pfam" id="PF11162">
    <property type="entry name" value="DUF2946"/>
    <property type="match status" value="1"/>
</dbReference>
<dbReference type="InterPro" id="IPR021333">
    <property type="entry name" value="DUF2946"/>
</dbReference>
<gene>
    <name evidence="2" type="ORF">E4L98_11375</name>
</gene>
<proteinExistence type="predicted"/>
<feature type="non-terminal residue" evidence="2">
    <location>
        <position position="123"/>
    </location>
</feature>
<dbReference type="EMBL" id="SPVG01000109">
    <property type="protein sequence ID" value="TFW23265.1"/>
    <property type="molecule type" value="Genomic_DNA"/>
</dbReference>